<comment type="similarity">
    <text evidence="1">Belongs to the mycobacterial PPE family.</text>
</comment>
<dbReference type="EMBL" id="JACCFJ010000001">
    <property type="protein sequence ID" value="NYI82123.1"/>
    <property type="molecule type" value="Genomic_DNA"/>
</dbReference>
<evidence type="ECO:0000313" key="4">
    <source>
        <dbReference type="EMBL" id="NYI82123.1"/>
    </source>
</evidence>
<feature type="compositionally biased region" description="Pro residues" evidence="2">
    <location>
        <begin position="244"/>
        <end position="253"/>
    </location>
</feature>
<reference evidence="4 5" key="1">
    <citation type="submission" date="2020-07" db="EMBL/GenBank/DDBJ databases">
        <title>Sequencing the genomes of 1000 actinobacteria strains.</title>
        <authorList>
            <person name="Klenk H.-P."/>
        </authorList>
    </citation>
    <scope>NUCLEOTIDE SEQUENCE [LARGE SCALE GENOMIC DNA]</scope>
    <source>
        <strain evidence="4 5">DSM 44065</strain>
    </source>
</reference>
<protein>
    <recommendedName>
        <fullName evidence="3">PPE domain-containing protein</fullName>
    </recommendedName>
</protein>
<evidence type="ECO:0000256" key="1">
    <source>
        <dbReference type="ARBA" id="ARBA00010652"/>
    </source>
</evidence>
<feature type="compositionally biased region" description="Gly residues" evidence="2">
    <location>
        <begin position="495"/>
        <end position="509"/>
    </location>
</feature>
<proteinExistence type="inferred from homology"/>
<evidence type="ECO:0000259" key="3">
    <source>
        <dbReference type="Pfam" id="PF00823"/>
    </source>
</evidence>
<gene>
    <name evidence="4" type="ORF">HNR68_000753</name>
</gene>
<evidence type="ECO:0000256" key="2">
    <source>
        <dbReference type="SAM" id="MobiDB-lite"/>
    </source>
</evidence>
<accession>A0A853AIL4</accession>
<feature type="compositionally biased region" description="Gly residues" evidence="2">
    <location>
        <begin position="258"/>
        <end position="270"/>
    </location>
</feature>
<dbReference type="Pfam" id="PF00823">
    <property type="entry name" value="PPE"/>
    <property type="match status" value="1"/>
</dbReference>
<sequence>MSSSEKPDIVLTETHNWAAFSHEELYAAVHNANDPGRVGQLSDEWNALSREIGDAAQRMAEKVRGTETGWQGQAADAARAAIQELTDWNRDAGDTAGSLASRIAEQGRIMETAKAEMPEPVKGSEGLQAMLLASYANNDLESFNIATKALQLHQLNATVAHMQAVGVMAKMEEQSRSVDADTPRFTPPPNPVEEQRAMARMAPMAPLRSVEQGAPMSASGAPGSGGAPAGPADSQLAAAAAPDVPAPDAPAPDAPVLGGPGAPGGPGGIDGPTKAMPIPQLGDAPGGPGGGVDGPTKAIPKPQFSGPGTPNVPQLGDGPGSTTPQSFTPSSTTPQSFTPPNLPGPGQVGGDHLHQPRNFQGPDGPTSVGPGVRGPGNGRDRNQPGQDRPGWRGQVPPVPGGGPITGGPVGGGSPSLSGPGGGGPGGGGFRGGPGSVPGLGAGGGVGGGALGGAGGAGGGSSNLAPGGSTGAGRPGEAGFGGRGVAGAPGQPGAAGAAGMGGPMGAGAQRGRGEDDKERNAKYVQGGPVVEVPGADLPPPVIGEGRKKKRQQDQG</sequence>
<dbReference type="InterPro" id="IPR038332">
    <property type="entry name" value="PPE_sf"/>
</dbReference>
<feature type="compositionally biased region" description="Low complexity" evidence="2">
    <location>
        <begin position="320"/>
        <end position="339"/>
    </location>
</feature>
<feature type="compositionally biased region" description="Gly residues" evidence="2">
    <location>
        <begin position="284"/>
        <end position="293"/>
    </location>
</feature>
<feature type="compositionally biased region" description="Gly residues" evidence="2">
    <location>
        <begin position="401"/>
        <end position="460"/>
    </location>
</feature>
<evidence type="ECO:0000313" key="5">
    <source>
        <dbReference type="Proteomes" id="UP000587002"/>
    </source>
</evidence>
<dbReference type="AlphaFoldDB" id="A0A853AIL4"/>
<dbReference type="RefSeq" id="WP_218888188.1">
    <property type="nucleotide sequence ID" value="NZ_BAABFH010000001.1"/>
</dbReference>
<feature type="compositionally biased region" description="Low complexity" evidence="2">
    <location>
        <begin position="229"/>
        <end position="243"/>
    </location>
</feature>
<feature type="compositionally biased region" description="Basic residues" evidence="2">
    <location>
        <begin position="545"/>
        <end position="554"/>
    </location>
</feature>
<feature type="region of interest" description="Disordered" evidence="2">
    <location>
        <begin position="173"/>
        <end position="192"/>
    </location>
</feature>
<dbReference type="Gene3D" id="1.20.1260.20">
    <property type="entry name" value="PPE superfamily"/>
    <property type="match status" value="1"/>
</dbReference>
<feature type="compositionally biased region" description="Gly residues" evidence="2">
    <location>
        <begin position="467"/>
        <end position="486"/>
    </location>
</feature>
<dbReference type="SUPFAM" id="SSF140459">
    <property type="entry name" value="PE/PPE dimer-like"/>
    <property type="match status" value="1"/>
</dbReference>
<feature type="domain" description="PPE" evidence="3">
    <location>
        <begin position="27"/>
        <end position="178"/>
    </location>
</feature>
<dbReference type="InterPro" id="IPR000030">
    <property type="entry name" value="PPE_dom"/>
</dbReference>
<keyword evidence="5" id="KW-1185">Reference proteome</keyword>
<comment type="caution">
    <text evidence="4">The sequence shown here is derived from an EMBL/GenBank/DDBJ whole genome shotgun (WGS) entry which is preliminary data.</text>
</comment>
<dbReference type="Proteomes" id="UP000587002">
    <property type="component" value="Unassembled WGS sequence"/>
</dbReference>
<feature type="compositionally biased region" description="Basic and acidic residues" evidence="2">
    <location>
        <begin position="173"/>
        <end position="182"/>
    </location>
</feature>
<feature type="compositionally biased region" description="Basic and acidic residues" evidence="2">
    <location>
        <begin position="510"/>
        <end position="520"/>
    </location>
</feature>
<name>A0A853AIL4_9PSEU</name>
<organism evidence="4 5">
    <name type="scientific">Saccharopolyspora hordei</name>
    <dbReference type="NCBI Taxonomy" id="1838"/>
    <lineage>
        <taxon>Bacteria</taxon>
        <taxon>Bacillati</taxon>
        <taxon>Actinomycetota</taxon>
        <taxon>Actinomycetes</taxon>
        <taxon>Pseudonocardiales</taxon>
        <taxon>Pseudonocardiaceae</taxon>
        <taxon>Saccharopolyspora</taxon>
    </lineage>
</organism>
<feature type="region of interest" description="Disordered" evidence="2">
    <location>
        <begin position="210"/>
        <end position="554"/>
    </location>
</feature>